<dbReference type="AlphaFoldDB" id="A0A915IUC8"/>
<dbReference type="Proteomes" id="UP000887565">
    <property type="component" value="Unplaced"/>
</dbReference>
<feature type="compositionally biased region" description="Basic residues" evidence="1">
    <location>
        <begin position="234"/>
        <end position="253"/>
    </location>
</feature>
<feature type="compositionally biased region" description="Low complexity" evidence="1">
    <location>
        <begin position="119"/>
        <end position="128"/>
    </location>
</feature>
<name>A0A915IUC8_ROMCU</name>
<dbReference type="WBParaSite" id="nRc.2.0.1.t17663-RA">
    <property type="protein sequence ID" value="nRc.2.0.1.t17663-RA"/>
    <property type="gene ID" value="nRc.2.0.1.g17663"/>
</dbReference>
<evidence type="ECO:0000256" key="1">
    <source>
        <dbReference type="SAM" id="MobiDB-lite"/>
    </source>
</evidence>
<feature type="region of interest" description="Disordered" evidence="1">
    <location>
        <begin position="234"/>
        <end position="268"/>
    </location>
</feature>
<feature type="compositionally biased region" description="Polar residues" evidence="1">
    <location>
        <begin position="137"/>
        <end position="167"/>
    </location>
</feature>
<evidence type="ECO:0000313" key="2">
    <source>
        <dbReference type="Proteomes" id="UP000887565"/>
    </source>
</evidence>
<sequence length="325" mass="36725">RSKKPCGTLYIVVVVQKCFPRSLNCSTWALSIDNRKFCSSVEKDISSSELAQESMGGNCWSAFSAILHFGAKRKTEGQFLFATKQKNYQSNGNTPSKCRTMEDMENDWPGHSNWMCMSIDSDNSSSSSRTEEEVKCQTGSIPDLTHQSSVPTSTTINKLSISKSLPGSTNPSTSDSTTDLEWEPEVPLLDLHHSVYSKPCSKLDDQGNFDVEKFSNKKESTKFRRTWHFGTTKMNHKSKKVEKKKYQRKHKSNNNKENDVANRSTTGSPHLEWDCDDVLDNDTLRLLDDIDQILNDSNIFLPNVQVTLPKLNRDIPSLPDVIKMI</sequence>
<feature type="region of interest" description="Disordered" evidence="1">
    <location>
        <begin position="119"/>
        <end position="180"/>
    </location>
</feature>
<reference evidence="3" key="1">
    <citation type="submission" date="2022-11" db="UniProtKB">
        <authorList>
            <consortium name="WormBaseParasite"/>
        </authorList>
    </citation>
    <scope>IDENTIFICATION</scope>
</reference>
<protein>
    <submittedName>
        <fullName evidence="3">Uncharacterized protein</fullName>
    </submittedName>
</protein>
<proteinExistence type="predicted"/>
<feature type="compositionally biased region" description="Low complexity" evidence="1">
    <location>
        <begin position="168"/>
        <end position="177"/>
    </location>
</feature>
<evidence type="ECO:0000313" key="3">
    <source>
        <dbReference type="WBParaSite" id="nRc.2.0.1.t17663-RA"/>
    </source>
</evidence>
<accession>A0A915IUC8</accession>
<organism evidence="2 3">
    <name type="scientific">Romanomermis culicivorax</name>
    <name type="common">Nematode worm</name>
    <dbReference type="NCBI Taxonomy" id="13658"/>
    <lineage>
        <taxon>Eukaryota</taxon>
        <taxon>Metazoa</taxon>
        <taxon>Ecdysozoa</taxon>
        <taxon>Nematoda</taxon>
        <taxon>Enoplea</taxon>
        <taxon>Dorylaimia</taxon>
        <taxon>Mermithida</taxon>
        <taxon>Mermithoidea</taxon>
        <taxon>Mermithidae</taxon>
        <taxon>Romanomermis</taxon>
    </lineage>
</organism>
<keyword evidence="2" id="KW-1185">Reference proteome</keyword>